<dbReference type="InterPro" id="IPR050109">
    <property type="entry name" value="HTH-type_TetR-like_transc_reg"/>
</dbReference>
<dbReference type="RefSeq" id="WP_105417951.1">
    <property type="nucleotide sequence ID" value="NZ_PUIO01000030.1"/>
</dbReference>
<evidence type="ECO:0000313" key="7">
    <source>
        <dbReference type="Proteomes" id="UP000239290"/>
    </source>
</evidence>
<proteinExistence type="predicted"/>
<evidence type="ECO:0000313" key="6">
    <source>
        <dbReference type="EMBL" id="PQP22577.1"/>
    </source>
</evidence>
<dbReference type="Proteomes" id="UP000239290">
    <property type="component" value="Unassembled WGS sequence"/>
</dbReference>
<dbReference type="GO" id="GO:0003700">
    <property type="term" value="F:DNA-binding transcription factor activity"/>
    <property type="evidence" value="ECO:0007669"/>
    <property type="project" value="TreeGrafter"/>
</dbReference>
<dbReference type="Gene3D" id="1.10.357.10">
    <property type="entry name" value="Tetracycline Repressor, domain 2"/>
    <property type="match status" value="1"/>
</dbReference>
<keyword evidence="1" id="KW-0805">Transcription regulation</keyword>
<evidence type="ECO:0000256" key="2">
    <source>
        <dbReference type="ARBA" id="ARBA00023125"/>
    </source>
</evidence>
<dbReference type="GO" id="GO:0000976">
    <property type="term" value="F:transcription cis-regulatory region binding"/>
    <property type="evidence" value="ECO:0007669"/>
    <property type="project" value="TreeGrafter"/>
</dbReference>
<sequence>MTIDDDAAVRKLPMRARILAAAPDVLLRFTLTKFTMDEVARAAGIARQTIYKHFSSRDELLIAMLIEDMQVRQAPELLDVVGRHPSVENLVEIFLTELEVAAKYPLFHELLDPRTAPRAAELLFQSASIMAVREASWKPILHRYAEQGVVRSDLDLAATVRWITYQMFWLVTHPAVLTDDKAELREYVRRYILGGIVA</sequence>
<evidence type="ECO:0000256" key="4">
    <source>
        <dbReference type="PROSITE-ProRule" id="PRU00335"/>
    </source>
</evidence>
<evidence type="ECO:0000256" key="1">
    <source>
        <dbReference type="ARBA" id="ARBA00023015"/>
    </source>
</evidence>
<dbReference type="PROSITE" id="PS50977">
    <property type="entry name" value="HTH_TETR_2"/>
    <property type="match status" value="1"/>
</dbReference>
<keyword evidence="2 4" id="KW-0238">DNA-binding</keyword>
<dbReference type="SUPFAM" id="SSF46689">
    <property type="entry name" value="Homeodomain-like"/>
    <property type="match status" value="1"/>
</dbReference>
<accession>A0A2S8J6H5</accession>
<feature type="DNA-binding region" description="H-T-H motif" evidence="4">
    <location>
        <begin position="35"/>
        <end position="54"/>
    </location>
</feature>
<dbReference type="InterPro" id="IPR001647">
    <property type="entry name" value="HTH_TetR"/>
</dbReference>
<gene>
    <name evidence="6" type="ORF">C5613_23255</name>
</gene>
<keyword evidence="3" id="KW-0804">Transcription</keyword>
<protein>
    <recommendedName>
        <fullName evidence="5">HTH tetR-type domain-containing protein</fullName>
    </recommendedName>
</protein>
<dbReference type="PANTHER" id="PTHR30055">
    <property type="entry name" value="HTH-TYPE TRANSCRIPTIONAL REGULATOR RUTR"/>
    <property type="match status" value="1"/>
</dbReference>
<evidence type="ECO:0000259" key="5">
    <source>
        <dbReference type="PROSITE" id="PS50977"/>
    </source>
</evidence>
<dbReference type="Pfam" id="PF00440">
    <property type="entry name" value="TetR_N"/>
    <property type="match status" value="1"/>
</dbReference>
<dbReference type="InterPro" id="IPR009057">
    <property type="entry name" value="Homeodomain-like_sf"/>
</dbReference>
<dbReference type="AlphaFoldDB" id="A0A2S8J6H5"/>
<feature type="domain" description="HTH tetR-type" evidence="5">
    <location>
        <begin position="12"/>
        <end position="72"/>
    </location>
</feature>
<comment type="caution">
    <text evidence="6">The sequence shown here is derived from an EMBL/GenBank/DDBJ whole genome shotgun (WGS) entry which is preliminary data.</text>
</comment>
<dbReference type="PANTHER" id="PTHR30055:SF234">
    <property type="entry name" value="HTH-TYPE TRANSCRIPTIONAL REGULATOR BETI"/>
    <property type="match status" value="1"/>
</dbReference>
<evidence type="ECO:0000256" key="3">
    <source>
        <dbReference type="ARBA" id="ARBA00023163"/>
    </source>
</evidence>
<organism evidence="6 7">
    <name type="scientific">Rhodococcus opacus</name>
    <name type="common">Nocardia opaca</name>
    <dbReference type="NCBI Taxonomy" id="37919"/>
    <lineage>
        <taxon>Bacteria</taxon>
        <taxon>Bacillati</taxon>
        <taxon>Actinomycetota</taxon>
        <taxon>Actinomycetes</taxon>
        <taxon>Mycobacteriales</taxon>
        <taxon>Nocardiaceae</taxon>
        <taxon>Rhodococcus</taxon>
    </lineage>
</organism>
<dbReference type="EMBL" id="PUIO01000030">
    <property type="protein sequence ID" value="PQP22577.1"/>
    <property type="molecule type" value="Genomic_DNA"/>
</dbReference>
<name>A0A2S8J6H5_RHOOP</name>
<reference evidence="7" key="1">
    <citation type="submission" date="2018-02" db="EMBL/GenBank/DDBJ databases">
        <title>Draft genome sequencing of Rhodococcus opacus KU647198.</title>
        <authorList>
            <person name="Zheng B.-X."/>
        </authorList>
    </citation>
    <scope>NUCLEOTIDE SEQUENCE [LARGE SCALE GENOMIC DNA]</scope>
    <source>
        <strain evidence="7">04-OD7</strain>
    </source>
</reference>